<accession>A0A843VVP9</accession>
<feature type="non-terminal residue" evidence="8">
    <location>
        <position position="1"/>
    </location>
</feature>
<evidence type="ECO:0000256" key="3">
    <source>
        <dbReference type="ARBA" id="ARBA00022478"/>
    </source>
</evidence>
<dbReference type="GO" id="GO:0003677">
    <property type="term" value="F:DNA binding"/>
    <property type="evidence" value="ECO:0007669"/>
    <property type="project" value="InterPro"/>
</dbReference>
<dbReference type="EC" id="2.7.7.6" evidence="2"/>
<keyword evidence="4" id="KW-0808">Transferase</keyword>
<dbReference type="GO" id="GO:0032549">
    <property type="term" value="F:ribonucleoside binding"/>
    <property type="evidence" value="ECO:0007669"/>
    <property type="project" value="InterPro"/>
</dbReference>
<keyword evidence="6" id="KW-0804">Transcription</keyword>
<dbReference type="SUPFAM" id="SSF64484">
    <property type="entry name" value="beta and beta-prime subunits of DNA dependent RNA-polymerase"/>
    <property type="match status" value="1"/>
</dbReference>
<comment type="caution">
    <text evidence="8">The sequence shown here is derived from an EMBL/GenBank/DDBJ whole genome shotgun (WGS) entry which is preliminary data.</text>
</comment>
<name>A0A843VVP9_COLES</name>
<dbReference type="Gene3D" id="3.90.1800.10">
    <property type="entry name" value="RNA polymerase alpha subunit dimerisation domain"/>
    <property type="match status" value="1"/>
</dbReference>
<keyword evidence="5" id="KW-0548">Nucleotidyltransferase</keyword>
<organism evidence="8 9">
    <name type="scientific">Colocasia esculenta</name>
    <name type="common">Wild taro</name>
    <name type="synonym">Arum esculentum</name>
    <dbReference type="NCBI Taxonomy" id="4460"/>
    <lineage>
        <taxon>Eukaryota</taxon>
        <taxon>Viridiplantae</taxon>
        <taxon>Streptophyta</taxon>
        <taxon>Embryophyta</taxon>
        <taxon>Tracheophyta</taxon>
        <taxon>Spermatophyta</taxon>
        <taxon>Magnoliopsida</taxon>
        <taxon>Liliopsida</taxon>
        <taxon>Araceae</taxon>
        <taxon>Aroideae</taxon>
        <taxon>Colocasieae</taxon>
        <taxon>Colocasia</taxon>
    </lineage>
</organism>
<evidence type="ECO:0000256" key="4">
    <source>
        <dbReference type="ARBA" id="ARBA00022679"/>
    </source>
</evidence>
<dbReference type="InterPro" id="IPR015712">
    <property type="entry name" value="DNA-dir_RNA_pol_su2"/>
</dbReference>
<dbReference type="GO" id="GO:0003899">
    <property type="term" value="F:DNA-directed RNA polymerase activity"/>
    <property type="evidence" value="ECO:0007669"/>
    <property type="project" value="UniProtKB-EC"/>
</dbReference>
<feature type="domain" description="RNA polymerase Rpb2" evidence="7">
    <location>
        <begin position="28"/>
        <end position="58"/>
    </location>
</feature>
<evidence type="ECO:0000256" key="6">
    <source>
        <dbReference type="ARBA" id="ARBA00023163"/>
    </source>
</evidence>
<dbReference type="EMBL" id="NMUH01002438">
    <property type="protein sequence ID" value="MQL99985.1"/>
    <property type="molecule type" value="Genomic_DNA"/>
</dbReference>
<dbReference type="GO" id="GO:0006351">
    <property type="term" value="P:DNA-templated transcription"/>
    <property type="evidence" value="ECO:0007669"/>
    <property type="project" value="InterPro"/>
</dbReference>
<dbReference type="InterPro" id="IPR007641">
    <property type="entry name" value="RNA_pol_Rpb2_7"/>
</dbReference>
<dbReference type="GO" id="GO:0000428">
    <property type="term" value="C:DNA-directed RNA polymerase complex"/>
    <property type="evidence" value="ECO:0007669"/>
    <property type="project" value="UniProtKB-KW"/>
</dbReference>
<protein>
    <recommendedName>
        <fullName evidence="2">DNA-directed RNA polymerase</fullName>
        <ecNumber evidence="2">2.7.7.6</ecNumber>
    </recommendedName>
</protein>
<dbReference type="PANTHER" id="PTHR20856">
    <property type="entry name" value="DNA-DIRECTED RNA POLYMERASE I SUBUNIT 2"/>
    <property type="match status" value="1"/>
</dbReference>
<dbReference type="Proteomes" id="UP000652761">
    <property type="component" value="Unassembled WGS sequence"/>
</dbReference>
<gene>
    <name evidence="8" type="ORF">Taro_032716</name>
</gene>
<evidence type="ECO:0000313" key="9">
    <source>
        <dbReference type="Proteomes" id="UP000652761"/>
    </source>
</evidence>
<keyword evidence="9" id="KW-1185">Reference proteome</keyword>
<evidence type="ECO:0000256" key="5">
    <source>
        <dbReference type="ARBA" id="ARBA00022695"/>
    </source>
</evidence>
<dbReference type="AlphaFoldDB" id="A0A843VVP9"/>
<proteinExistence type="inferred from homology"/>
<evidence type="ECO:0000313" key="8">
    <source>
        <dbReference type="EMBL" id="MQL99985.1"/>
    </source>
</evidence>
<dbReference type="Pfam" id="PF04560">
    <property type="entry name" value="RNA_pol_Rpb2_7"/>
    <property type="match status" value="1"/>
</dbReference>
<sequence>KKKRVHWPSVPEFHLLTRQLVADRKRFGGDRFEEMERDCLLAHGAAANLHGRLFTLHDSGACPEVRLPDYAGCPGDRVCLPDYAGCPGDRVRLSVHAVRPSDMVRLPVHVIRLSDRVRLPVHANCPDDRVCLLPSSVNFPIPITTRYMYVSIL</sequence>
<comment type="similarity">
    <text evidence="1">Belongs to the RNA polymerase beta chain family.</text>
</comment>
<evidence type="ECO:0000259" key="7">
    <source>
        <dbReference type="Pfam" id="PF04560"/>
    </source>
</evidence>
<reference evidence="8" key="1">
    <citation type="submission" date="2017-07" db="EMBL/GenBank/DDBJ databases">
        <title>Taro Niue Genome Assembly and Annotation.</title>
        <authorList>
            <person name="Atibalentja N."/>
            <person name="Keating K."/>
            <person name="Fields C.J."/>
        </authorList>
    </citation>
    <scope>NUCLEOTIDE SEQUENCE</scope>
    <source>
        <strain evidence="8">Niue_2</strain>
        <tissue evidence="8">Leaf</tissue>
    </source>
</reference>
<evidence type="ECO:0000256" key="1">
    <source>
        <dbReference type="ARBA" id="ARBA00006835"/>
    </source>
</evidence>
<keyword evidence="3" id="KW-0240">DNA-directed RNA polymerase</keyword>
<dbReference type="OrthoDB" id="10248617at2759"/>
<evidence type="ECO:0000256" key="2">
    <source>
        <dbReference type="ARBA" id="ARBA00012418"/>
    </source>
</evidence>